<feature type="region of interest" description="Disordered" evidence="3">
    <location>
        <begin position="88"/>
        <end position="160"/>
    </location>
</feature>
<keyword evidence="5" id="KW-1185">Reference proteome</keyword>
<dbReference type="Proteomes" id="UP000008311">
    <property type="component" value="Unassembled WGS sequence"/>
</dbReference>
<protein>
    <submittedName>
        <fullName evidence="4">Uncharacterized protein</fullName>
    </submittedName>
</protein>
<name>B9TM07_RICCO</name>
<accession>B9TM07</accession>
<evidence type="ECO:0000256" key="3">
    <source>
        <dbReference type="SAM" id="MobiDB-lite"/>
    </source>
</evidence>
<dbReference type="InParanoid" id="B9TM07"/>
<reference evidence="5" key="1">
    <citation type="journal article" date="2010" name="Nat. Biotechnol.">
        <title>Draft genome sequence of the oilseed species Ricinus communis.</title>
        <authorList>
            <person name="Chan A.P."/>
            <person name="Crabtree J."/>
            <person name="Zhao Q."/>
            <person name="Lorenzi H."/>
            <person name="Orvis J."/>
            <person name="Puiu D."/>
            <person name="Melake-Berhan A."/>
            <person name="Jones K.M."/>
            <person name="Redman J."/>
            <person name="Chen G."/>
            <person name="Cahoon E.B."/>
            <person name="Gedil M."/>
            <person name="Stanke M."/>
            <person name="Haas B.J."/>
            <person name="Wortman J.R."/>
            <person name="Fraser-Liggett C.M."/>
            <person name="Ravel J."/>
            <person name="Rabinowicz P.D."/>
        </authorList>
    </citation>
    <scope>NUCLEOTIDE SEQUENCE [LARGE SCALE GENOMIC DNA]</scope>
    <source>
        <strain evidence="5">cv. Hale</strain>
    </source>
</reference>
<dbReference type="Pfam" id="PF00106">
    <property type="entry name" value="adh_short"/>
    <property type="match status" value="1"/>
</dbReference>
<evidence type="ECO:0000256" key="1">
    <source>
        <dbReference type="ARBA" id="ARBA00006484"/>
    </source>
</evidence>
<gene>
    <name evidence="4" type="ORF">RCOM_1911070</name>
</gene>
<dbReference type="GO" id="GO:0016491">
    <property type="term" value="F:oxidoreductase activity"/>
    <property type="evidence" value="ECO:0007669"/>
    <property type="project" value="UniProtKB-KW"/>
</dbReference>
<dbReference type="EMBL" id="EQ987829">
    <property type="protein sequence ID" value="EEF23105.1"/>
    <property type="molecule type" value="Genomic_DNA"/>
</dbReference>
<keyword evidence="2" id="KW-0560">Oxidoreductase</keyword>
<feature type="compositionally biased region" description="Basic and acidic residues" evidence="3">
    <location>
        <begin position="150"/>
        <end position="160"/>
    </location>
</feature>
<dbReference type="InterPro" id="IPR036291">
    <property type="entry name" value="NAD(P)-bd_dom_sf"/>
</dbReference>
<dbReference type="AlphaFoldDB" id="B9TM07"/>
<evidence type="ECO:0000256" key="2">
    <source>
        <dbReference type="ARBA" id="ARBA00023002"/>
    </source>
</evidence>
<evidence type="ECO:0000313" key="4">
    <source>
        <dbReference type="EMBL" id="EEF23105.1"/>
    </source>
</evidence>
<dbReference type="Gene3D" id="3.40.50.720">
    <property type="entry name" value="NAD(P)-binding Rossmann-like Domain"/>
    <property type="match status" value="1"/>
</dbReference>
<dbReference type="PANTHER" id="PTHR43639:SF1">
    <property type="entry name" value="SHORT-CHAIN DEHYDROGENASE_REDUCTASE FAMILY PROTEIN"/>
    <property type="match status" value="1"/>
</dbReference>
<feature type="compositionally biased region" description="Basic and acidic residues" evidence="3">
    <location>
        <begin position="98"/>
        <end position="112"/>
    </location>
</feature>
<evidence type="ECO:0000313" key="5">
    <source>
        <dbReference type="Proteomes" id="UP000008311"/>
    </source>
</evidence>
<feature type="non-terminal residue" evidence="4">
    <location>
        <position position="160"/>
    </location>
</feature>
<comment type="similarity">
    <text evidence="1">Belongs to the short-chain dehydrogenases/reductases (SDR) family.</text>
</comment>
<proteinExistence type="inferred from homology"/>
<dbReference type="SUPFAM" id="SSF51735">
    <property type="entry name" value="NAD(P)-binding Rossmann-fold domains"/>
    <property type="match status" value="1"/>
</dbReference>
<sequence>MSERPTMLVTGGAKRIGAAIARAYGAAGWHVVIHYGRSQAQAEDLAAELPSAEIVSCELDDWDAPLAMVAQLAERLGGLARAGELRRDVRPRHRAKTRCRDVRKGDAGECRHPGTAGAGLPRPVTQPAWPPGDPRHRPEAAQSQSGLLLLHDEQARPCCD</sequence>
<organism evidence="4 5">
    <name type="scientific">Ricinus communis</name>
    <name type="common">Castor bean</name>
    <dbReference type="NCBI Taxonomy" id="3988"/>
    <lineage>
        <taxon>Eukaryota</taxon>
        <taxon>Viridiplantae</taxon>
        <taxon>Streptophyta</taxon>
        <taxon>Embryophyta</taxon>
        <taxon>Tracheophyta</taxon>
        <taxon>Spermatophyta</taxon>
        <taxon>Magnoliopsida</taxon>
        <taxon>eudicotyledons</taxon>
        <taxon>Gunneridae</taxon>
        <taxon>Pentapetalae</taxon>
        <taxon>rosids</taxon>
        <taxon>fabids</taxon>
        <taxon>Malpighiales</taxon>
        <taxon>Euphorbiaceae</taxon>
        <taxon>Acalyphoideae</taxon>
        <taxon>Acalypheae</taxon>
        <taxon>Ricinus</taxon>
    </lineage>
</organism>
<dbReference type="InterPro" id="IPR002347">
    <property type="entry name" value="SDR_fam"/>
</dbReference>
<dbReference type="PANTHER" id="PTHR43639">
    <property type="entry name" value="OXIDOREDUCTASE, SHORT-CHAIN DEHYDROGENASE/REDUCTASE FAMILY (AFU_ORTHOLOGUE AFUA_5G02870)"/>
    <property type="match status" value="1"/>
</dbReference>